<comment type="caution">
    <text evidence="3">The sequence shown here is derived from an EMBL/GenBank/DDBJ whole genome shotgun (WGS) entry which is preliminary data.</text>
</comment>
<reference evidence="3" key="1">
    <citation type="submission" date="2023-07" db="EMBL/GenBank/DDBJ databases">
        <title>A chromosome-level genome assembly of Lolium multiflorum.</title>
        <authorList>
            <person name="Chen Y."/>
            <person name="Copetti D."/>
            <person name="Kolliker R."/>
            <person name="Studer B."/>
        </authorList>
    </citation>
    <scope>NUCLEOTIDE SEQUENCE</scope>
    <source>
        <strain evidence="3">02402/16</strain>
        <tissue evidence="3">Leaf</tissue>
    </source>
</reference>
<feature type="compositionally biased region" description="Basic residues" evidence="2">
    <location>
        <begin position="109"/>
        <end position="123"/>
    </location>
</feature>
<feature type="region of interest" description="Disordered" evidence="2">
    <location>
        <begin position="303"/>
        <end position="323"/>
    </location>
</feature>
<feature type="compositionally biased region" description="Polar residues" evidence="2">
    <location>
        <begin position="129"/>
        <end position="164"/>
    </location>
</feature>
<dbReference type="Proteomes" id="UP001231189">
    <property type="component" value="Unassembled WGS sequence"/>
</dbReference>
<evidence type="ECO:0000313" key="4">
    <source>
        <dbReference type="Proteomes" id="UP001231189"/>
    </source>
</evidence>
<proteinExistence type="predicted"/>
<feature type="coiled-coil region" evidence="1">
    <location>
        <begin position="395"/>
        <end position="452"/>
    </location>
</feature>
<sequence>MAESSNADAMVSGLKTHVFRRALGPLLRELDAEYDIPADQQQDGPAPTQADGSPFVFLPPAPVVLFCQSSPPLKKVIMQSQPISPKSAPKSKASSGPVAPRASTQARTAVRKVAARKTLKRKAPAQESLRASTEGTSSGAEETSQGDSSSGNSERSTTQSQTASPAPASKKRSITEPPAPQAPTRSGSRTKRRCVKRARKNPRASSSSQEVSNVIIFLVILHAIPSSFGSANHFLLQAEETSSGDVEEVPMPSATLDLATSTIAAAQVADPSKSTEKPMSASAVPPSLGEGCDLSSLLTFDPESIEPTSSKASGEPNPSTVRGPLQRLKDLLSASTETLIENSEEAKGIFEDIRPHLPMTLQVKLWPAITLSVFKSRVQAARQRITLRHSQLPLRADIAEKCRRLNEKKAALDAKTDTSATRAELETLRKELENLEEKVRVTKQLIQDKEALVARSQDEARGLTADLKTDLAEIRTLSNQLVTGKDEDDQAEIAEADRIRVDAVLALGVFLQ</sequence>
<dbReference type="AlphaFoldDB" id="A0AAD8TT55"/>
<accession>A0AAD8TT55</accession>
<feature type="compositionally biased region" description="Basic residues" evidence="2">
    <location>
        <begin position="188"/>
        <end position="202"/>
    </location>
</feature>
<organism evidence="3 4">
    <name type="scientific">Lolium multiflorum</name>
    <name type="common">Italian ryegrass</name>
    <name type="synonym">Lolium perenne subsp. multiflorum</name>
    <dbReference type="NCBI Taxonomy" id="4521"/>
    <lineage>
        <taxon>Eukaryota</taxon>
        <taxon>Viridiplantae</taxon>
        <taxon>Streptophyta</taxon>
        <taxon>Embryophyta</taxon>
        <taxon>Tracheophyta</taxon>
        <taxon>Spermatophyta</taxon>
        <taxon>Magnoliopsida</taxon>
        <taxon>Liliopsida</taxon>
        <taxon>Poales</taxon>
        <taxon>Poaceae</taxon>
        <taxon>BOP clade</taxon>
        <taxon>Pooideae</taxon>
        <taxon>Poodae</taxon>
        <taxon>Poeae</taxon>
        <taxon>Poeae Chloroplast Group 2 (Poeae type)</taxon>
        <taxon>Loliodinae</taxon>
        <taxon>Loliinae</taxon>
        <taxon>Lolium</taxon>
    </lineage>
</organism>
<feature type="region of interest" description="Disordered" evidence="2">
    <location>
        <begin position="80"/>
        <end position="208"/>
    </location>
</feature>
<evidence type="ECO:0000256" key="1">
    <source>
        <dbReference type="SAM" id="Coils"/>
    </source>
</evidence>
<protein>
    <submittedName>
        <fullName evidence="3">Uncharacterized protein</fullName>
    </submittedName>
</protein>
<gene>
    <name evidence="3" type="ORF">QYE76_010168</name>
</gene>
<keyword evidence="1" id="KW-0175">Coiled coil</keyword>
<evidence type="ECO:0000256" key="2">
    <source>
        <dbReference type="SAM" id="MobiDB-lite"/>
    </source>
</evidence>
<feature type="compositionally biased region" description="Low complexity" evidence="2">
    <location>
        <begin position="82"/>
        <end position="108"/>
    </location>
</feature>
<dbReference type="EMBL" id="JAUUTY010000001">
    <property type="protein sequence ID" value="KAK1693471.1"/>
    <property type="molecule type" value="Genomic_DNA"/>
</dbReference>
<feature type="compositionally biased region" description="Polar residues" evidence="2">
    <location>
        <begin position="306"/>
        <end position="320"/>
    </location>
</feature>
<evidence type="ECO:0000313" key="3">
    <source>
        <dbReference type="EMBL" id="KAK1693471.1"/>
    </source>
</evidence>
<keyword evidence="4" id="KW-1185">Reference proteome</keyword>
<name>A0AAD8TT55_LOLMU</name>